<dbReference type="EMBL" id="NAJM01000019">
    <property type="protein sequence ID" value="RVX71123.1"/>
    <property type="molecule type" value="Genomic_DNA"/>
</dbReference>
<evidence type="ECO:0000259" key="2">
    <source>
        <dbReference type="Pfam" id="PF20434"/>
    </source>
</evidence>
<dbReference type="OrthoDB" id="5396420at2759"/>
<dbReference type="Pfam" id="PF20434">
    <property type="entry name" value="BD-FAE"/>
    <property type="match status" value="1"/>
</dbReference>
<dbReference type="VEuPathDB" id="FungiDB:PV10_06081"/>
<feature type="region of interest" description="Disordered" evidence="1">
    <location>
        <begin position="243"/>
        <end position="268"/>
    </location>
</feature>
<evidence type="ECO:0000313" key="3">
    <source>
        <dbReference type="EMBL" id="RVX71123.1"/>
    </source>
</evidence>
<dbReference type="AlphaFoldDB" id="A0A438N5S9"/>
<organism evidence="3 4">
    <name type="scientific">Exophiala mesophila</name>
    <name type="common">Black yeast-like fungus</name>
    <dbReference type="NCBI Taxonomy" id="212818"/>
    <lineage>
        <taxon>Eukaryota</taxon>
        <taxon>Fungi</taxon>
        <taxon>Dikarya</taxon>
        <taxon>Ascomycota</taxon>
        <taxon>Pezizomycotina</taxon>
        <taxon>Eurotiomycetes</taxon>
        <taxon>Chaetothyriomycetidae</taxon>
        <taxon>Chaetothyriales</taxon>
        <taxon>Herpotrichiellaceae</taxon>
        <taxon>Exophiala</taxon>
    </lineage>
</organism>
<feature type="region of interest" description="Disordered" evidence="1">
    <location>
        <begin position="1"/>
        <end position="27"/>
    </location>
</feature>
<feature type="compositionally biased region" description="Low complexity" evidence="1">
    <location>
        <begin position="392"/>
        <end position="403"/>
    </location>
</feature>
<gene>
    <name evidence="3" type="ORF">B0A52_03489</name>
</gene>
<evidence type="ECO:0000256" key="1">
    <source>
        <dbReference type="SAM" id="MobiDB-lite"/>
    </source>
</evidence>
<proteinExistence type="predicted"/>
<name>A0A438N5S9_EXOME</name>
<feature type="region of interest" description="Disordered" evidence="1">
    <location>
        <begin position="50"/>
        <end position="71"/>
    </location>
</feature>
<dbReference type="Gene3D" id="3.40.50.1820">
    <property type="entry name" value="alpha/beta hydrolase"/>
    <property type="match status" value="1"/>
</dbReference>
<dbReference type="SUPFAM" id="SSF53474">
    <property type="entry name" value="alpha/beta-Hydrolases"/>
    <property type="match status" value="1"/>
</dbReference>
<feature type="domain" description="BD-FAE-like" evidence="2">
    <location>
        <begin position="33"/>
        <end position="120"/>
    </location>
</feature>
<feature type="compositionally biased region" description="Low complexity" evidence="1">
    <location>
        <begin position="253"/>
        <end position="265"/>
    </location>
</feature>
<dbReference type="InterPro" id="IPR049492">
    <property type="entry name" value="BD-FAE-like_dom"/>
</dbReference>
<evidence type="ECO:0000313" key="4">
    <source>
        <dbReference type="Proteomes" id="UP000288859"/>
    </source>
</evidence>
<reference evidence="3 4" key="1">
    <citation type="submission" date="2017-03" db="EMBL/GenBank/DDBJ databases">
        <title>Genomes of endolithic fungi from Antarctica.</title>
        <authorList>
            <person name="Coleine C."/>
            <person name="Masonjones S."/>
            <person name="Stajich J.E."/>
        </authorList>
    </citation>
    <scope>NUCLEOTIDE SEQUENCE [LARGE SCALE GENOMIC DNA]</scope>
    <source>
        <strain evidence="3 4">CCFEE 6314</strain>
    </source>
</reference>
<protein>
    <recommendedName>
        <fullName evidence="2">BD-FAE-like domain-containing protein</fullName>
    </recommendedName>
</protein>
<accession>A0A438N5S9</accession>
<dbReference type="InterPro" id="IPR029058">
    <property type="entry name" value="AB_hydrolase_fold"/>
</dbReference>
<sequence>MRSSTFQPASTSRLPSSANLPTGLHNSSNHQLANIQAALSETTTLVSINYRLDTSPPGPEHDSPRNHFPTPIHDVTAALDYLTSSTSSFNYDQDTPPKICLVGNHIGGALATTLALTQPNDIHGLAITEPLVDWVVLDEIVEHLRGVEASPEPETHTTGHDSLSKRQRSRYLSRFGGVSEAGLSEASESLIRLRSKLFKTPSAYFDPFASPMLFLRAPGRDTPYETTVGDRLLLQDVTIDESDSFGPHDGHWDQTSTSSPDSSSQAKSILVQSDDPLIQPLEGIDSDIASPNETVTITTTTTRSSHTPLRRRKVLRRWPSVGRPEEVLLPEVRIFLSPAISPSDPLLQQGMTCLLRAQSVELADLLRRACFYGRESGFAQGRVQVIEADGSTRTTTPTPAPAHAGEKGTVGGSKIRGDDDDDHDGRSSGNVPTGDMRPSGEKSGLLNAVAWAEKAFES</sequence>
<dbReference type="Proteomes" id="UP000288859">
    <property type="component" value="Unassembled WGS sequence"/>
</dbReference>
<comment type="caution">
    <text evidence="3">The sequence shown here is derived from an EMBL/GenBank/DDBJ whole genome shotgun (WGS) entry which is preliminary data.</text>
</comment>
<feature type="region of interest" description="Disordered" evidence="1">
    <location>
        <begin position="390"/>
        <end position="445"/>
    </location>
</feature>